<dbReference type="InterPro" id="IPR001789">
    <property type="entry name" value="Sig_transdc_resp-reg_receiver"/>
</dbReference>
<dbReference type="InterPro" id="IPR011006">
    <property type="entry name" value="CheY-like_superfamily"/>
</dbReference>
<dbReference type="KEGG" id="ncb:C0V82_19130"/>
<proteinExistence type="predicted"/>
<dbReference type="Pfam" id="PF00072">
    <property type="entry name" value="Response_reg"/>
    <property type="match status" value="1"/>
</dbReference>
<evidence type="ECO:0000256" key="1">
    <source>
        <dbReference type="ARBA" id="ARBA00022553"/>
    </source>
</evidence>
<dbReference type="OrthoDB" id="9786548at2"/>
<dbReference type="AlphaFoldDB" id="A0A2K9NHB6"/>
<keyword evidence="1" id="KW-0597">Phosphoprotein</keyword>
<feature type="domain" description="Response regulatory" evidence="2">
    <location>
        <begin position="11"/>
        <end position="128"/>
    </location>
</feature>
<dbReference type="RefSeq" id="WP_102114014.1">
    <property type="nucleotide sequence ID" value="NZ_BMGN01000007.1"/>
</dbReference>
<name>A0A2K9NHB6_9PROT</name>
<dbReference type="GO" id="GO:0000160">
    <property type="term" value="P:phosphorelay signal transduction system"/>
    <property type="evidence" value="ECO:0007669"/>
    <property type="project" value="InterPro"/>
</dbReference>
<dbReference type="SUPFAM" id="SSF52172">
    <property type="entry name" value="CheY-like"/>
    <property type="match status" value="1"/>
</dbReference>
<dbReference type="EMBL" id="CP025612">
    <property type="protein sequence ID" value="AUN32478.1"/>
    <property type="molecule type" value="Genomic_DNA"/>
</dbReference>
<evidence type="ECO:0000313" key="4">
    <source>
        <dbReference type="Proteomes" id="UP000234752"/>
    </source>
</evidence>
<protein>
    <submittedName>
        <fullName evidence="3">Response regulator</fullName>
    </submittedName>
</protein>
<sequence length="130" mass="14360">MMGLRDGSRLRVLLAEDNAFEARLIVGVLRQLGIGNVDHHRDGAGAISAVTPQTTPFDLVISDWNMPESTGLDLLRHVRAIWRHTPFLMLTAHATVDFVRLAKANAVDAYMVKPFSPRDLASRITQLVSS</sequence>
<dbReference type="PANTHER" id="PTHR44591:SF3">
    <property type="entry name" value="RESPONSE REGULATORY DOMAIN-CONTAINING PROTEIN"/>
    <property type="match status" value="1"/>
</dbReference>
<evidence type="ECO:0000259" key="2">
    <source>
        <dbReference type="PROSITE" id="PS50110"/>
    </source>
</evidence>
<dbReference type="SMART" id="SM00448">
    <property type="entry name" value="REC"/>
    <property type="match status" value="1"/>
</dbReference>
<gene>
    <name evidence="3" type="ORF">C0V82_19130</name>
</gene>
<dbReference type="PANTHER" id="PTHR44591">
    <property type="entry name" value="STRESS RESPONSE REGULATOR PROTEIN 1"/>
    <property type="match status" value="1"/>
</dbReference>
<evidence type="ECO:0000313" key="3">
    <source>
        <dbReference type="EMBL" id="AUN32478.1"/>
    </source>
</evidence>
<keyword evidence="4" id="KW-1185">Reference proteome</keyword>
<reference evidence="3 4" key="1">
    <citation type="submission" date="2017-12" db="EMBL/GenBank/DDBJ databases">
        <title>Genomes of bacteria within cyanobacterial aggregates.</title>
        <authorList>
            <person name="Cai H."/>
        </authorList>
    </citation>
    <scope>NUCLEOTIDE SEQUENCE [LARGE SCALE GENOMIC DNA]</scope>
    <source>
        <strain evidence="3 4">TH16</strain>
    </source>
</reference>
<dbReference type="Proteomes" id="UP000234752">
    <property type="component" value="Chromosome eg_2"/>
</dbReference>
<dbReference type="PROSITE" id="PS50110">
    <property type="entry name" value="RESPONSE_REGULATORY"/>
    <property type="match status" value="1"/>
</dbReference>
<dbReference type="Gene3D" id="3.40.50.2300">
    <property type="match status" value="1"/>
</dbReference>
<organism evidence="3 4">
    <name type="scientific">Niveispirillum cyanobacteriorum</name>
    <dbReference type="NCBI Taxonomy" id="1612173"/>
    <lineage>
        <taxon>Bacteria</taxon>
        <taxon>Pseudomonadati</taxon>
        <taxon>Pseudomonadota</taxon>
        <taxon>Alphaproteobacteria</taxon>
        <taxon>Rhodospirillales</taxon>
        <taxon>Azospirillaceae</taxon>
        <taxon>Niveispirillum</taxon>
    </lineage>
</organism>
<accession>A0A2K9NHB6</accession>
<dbReference type="InterPro" id="IPR050595">
    <property type="entry name" value="Bact_response_regulator"/>
</dbReference>